<dbReference type="CDD" id="cd09281">
    <property type="entry name" value="UPF0066"/>
    <property type="match status" value="1"/>
</dbReference>
<comment type="similarity">
    <text evidence="2">Belongs to the tRNA methyltransferase O family.</text>
</comment>
<sequence>MRFMISMDTRMKIIAHIHTDFPDKFGIPRQSGLVEGLTGEITFEPEYRNPEIIRGIEQFSHIWLLWKFSESKKEHWSATVKPPRLGGKVRLGVFATRSPFRPNDIGLSCVRLLRVEQTEKGPKLYVAGADLMDGTPIYDMKPYIPVSDCHPEASEGYTSQTKVHTLQVEFPEELLSRYPEEKRKAVIGVLSQDPRPAYVQDPERLYGVSFAGFDVKFKVVGDLLTVEDVVPLG</sequence>
<protein>
    <submittedName>
        <fullName evidence="4">tRNA (N6-threonylcarbamoyladenosine(37)-N6)-methyltransferase TrmO</fullName>
    </submittedName>
</protein>
<evidence type="ECO:0000313" key="5">
    <source>
        <dbReference type="Proteomes" id="UP001470288"/>
    </source>
</evidence>
<dbReference type="Gene3D" id="3.30.2310.10">
    <property type="entry name" value="YaeB-like"/>
    <property type="match status" value="1"/>
</dbReference>
<keyword evidence="1" id="KW-0949">S-adenosyl-L-methionine</keyword>
<dbReference type="SUPFAM" id="SSF118196">
    <property type="entry name" value="YaeB-like"/>
    <property type="match status" value="1"/>
</dbReference>
<accession>A0ABV1I2H6</accession>
<dbReference type="NCBIfam" id="TIGR00104">
    <property type="entry name" value="tRNA_TsaA"/>
    <property type="match status" value="1"/>
</dbReference>
<dbReference type="InterPro" id="IPR023368">
    <property type="entry name" value="UPF0066_cons_site"/>
</dbReference>
<dbReference type="Pfam" id="PF18389">
    <property type="entry name" value="TrmO_C"/>
    <property type="match status" value="1"/>
</dbReference>
<evidence type="ECO:0000256" key="1">
    <source>
        <dbReference type="ARBA" id="ARBA00022691"/>
    </source>
</evidence>
<dbReference type="InterPro" id="IPR036414">
    <property type="entry name" value="YaeB_N_sf"/>
</dbReference>
<keyword evidence="5" id="KW-1185">Reference proteome</keyword>
<dbReference type="PANTHER" id="PTHR12818:SF0">
    <property type="entry name" value="TRNA (ADENINE(37)-N6)-METHYLTRANSFERASE"/>
    <property type="match status" value="1"/>
</dbReference>
<organism evidence="4 5">
    <name type="scientific">Hominiventricola aquisgranensis</name>
    <dbReference type="NCBI Taxonomy" id="3133164"/>
    <lineage>
        <taxon>Bacteria</taxon>
        <taxon>Bacillati</taxon>
        <taxon>Bacillota</taxon>
        <taxon>Clostridia</taxon>
        <taxon>Lachnospirales</taxon>
        <taxon>Lachnospiraceae</taxon>
        <taxon>Hominiventricola</taxon>
    </lineage>
</organism>
<feature type="domain" description="TsaA-like" evidence="3">
    <location>
        <begin position="11"/>
        <end position="152"/>
    </location>
</feature>
<dbReference type="Proteomes" id="UP001470288">
    <property type="component" value="Unassembled WGS sequence"/>
</dbReference>
<reference evidence="4 5" key="1">
    <citation type="submission" date="2024-03" db="EMBL/GenBank/DDBJ databases">
        <title>Human intestinal bacterial collection.</title>
        <authorList>
            <person name="Pauvert C."/>
            <person name="Hitch T.C.A."/>
            <person name="Clavel T."/>
        </authorList>
    </citation>
    <scope>NUCLEOTIDE SEQUENCE [LARGE SCALE GENOMIC DNA]</scope>
    <source>
        <strain evidence="4 5">CLA-AA-H78B</strain>
    </source>
</reference>
<gene>
    <name evidence="4" type="primary">tsaA</name>
    <name evidence="4" type="ORF">WMO62_09240</name>
</gene>
<comment type="caution">
    <text evidence="4">The sequence shown here is derived from an EMBL/GenBank/DDBJ whole genome shotgun (WGS) entry which is preliminary data.</text>
</comment>
<dbReference type="RefSeq" id="WP_349144501.1">
    <property type="nucleotide sequence ID" value="NZ_JBBMFC010000014.1"/>
</dbReference>
<dbReference type="Pfam" id="PF01980">
    <property type="entry name" value="TrmO_N"/>
    <property type="match status" value="1"/>
</dbReference>
<dbReference type="EMBL" id="JBBMFC010000014">
    <property type="protein sequence ID" value="MEQ2579020.1"/>
    <property type="molecule type" value="Genomic_DNA"/>
</dbReference>
<evidence type="ECO:0000259" key="3">
    <source>
        <dbReference type="PROSITE" id="PS51668"/>
    </source>
</evidence>
<dbReference type="InterPro" id="IPR040372">
    <property type="entry name" value="YaeB-like"/>
</dbReference>
<proteinExistence type="inferred from homology"/>
<dbReference type="PROSITE" id="PS51668">
    <property type="entry name" value="TSAA_2"/>
    <property type="match status" value="1"/>
</dbReference>
<name>A0ABV1I2H6_9FIRM</name>
<dbReference type="InterPro" id="IPR023370">
    <property type="entry name" value="TrmO-like_N"/>
</dbReference>
<evidence type="ECO:0000256" key="2">
    <source>
        <dbReference type="ARBA" id="ARBA00033753"/>
    </source>
</evidence>
<evidence type="ECO:0000313" key="4">
    <source>
        <dbReference type="EMBL" id="MEQ2579020.1"/>
    </source>
</evidence>
<dbReference type="InterPro" id="IPR036413">
    <property type="entry name" value="YaeB-like_sf"/>
</dbReference>
<dbReference type="Gene3D" id="2.40.30.70">
    <property type="entry name" value="YaeB-like"/>
    <property type="match status" value="1"/>
</dbReference>
<dbReference type="PROSITE" id="PS01318">
    <property type="entry name" value="TSAA_1"/>
    <property type="match status" value="1"/>
</dbReference>
<dbReference type="InterPro" id="IPR041369">
    <property type="entry name" value="TrmO_C"/>
</dbReference>
<dbReference type="PANTHER" id="PTHR12818">
    <property type="entry name" value="TRNA (ADENINE(37)-N6)-METHYLTRANSFERASE"/>
    <property type="match status" value="1"/>
</dbReference>